<keyword evidence="4" id="KW-0472">Membrane</keyword>
<dbReference type="InterPro" id="IPR006068">
    <property type="entry name" value="ATPase_P-typ_cation-transptr_C"/>
</dbReference>
<organism evidence="6">
    <name type="scientific">Strombidium inclinatum</name>
    <dbReference type="NCBI Taxonomy" id="197538"/>
    <lineage>
        <taxon>Eukaryota</taxon>
        <taxon>Sar</taxon>
        <taxon>Alveolata</taxon>
        <taxon>Ciliophora</taxon>
        <taxon>Intramacronucleata</taxon>
        <taxon>Spirotrichea</taxon>
        <taxon>Oligotrichia</taxon>
        <taxon>Strombidiidae</taxon>
        <taxon>Strombidium</taxon>
    </lineage>
</organism>
<dbReference type="AlphaFoldDB" id="A0A7S3IHV2"/>
<feature type="transmembrane region" description="Helical" evidence="4">
    <location>
        <begin position="43"/>
        <end position="66"/>
    </location>
</feature>
<dbReference type="SUPFAM" id="SSF81665">
    <property type="entry name" value="Calcium ATPase, transmembrane domain M"/>
    <property type="match status" value="1"/>
</dbReference>
<protein>
    <recommendedName>
        <fullName evidence="5">Cation-transporting P-type ATPase C-terminal domain-containing protein</fullName>
    </recommendedName>
</protein>
<dbReference type="GO" id="GO:0012505">
    <property type="term" value="C:endomembrane system"/>
    <property type="evidence" value="ECO:0007669"/>
    <property type="project" value="UniProtKB-SubCell"/>
</dbReference>
<name>A0A7S3IHV2_9SPIT</name>
<evidence type="ECO:0000256" key="2">
    <source>
        <dbReference type="ARBA" id="ARBA00022723"/>
    </source>
</evidence>
<dbReference type="GO" id="GO:0005886">
    <property type="term" value="C:plasma membrane"/>
    <property type="evidence" value="ECO:0007669"/>
    <property type="project" value="TreeGrafter"/>
</dbReference>
<sequence>MDILGAIAIGTEPYKRDTAEAASKSNRISRRDKIMLPEMWRQVLVQALYQMLVMIFLMYFGEFVFFDDSFNLITTPLRDGDGNPTNRMVLDTMCFHCFILMNMFNQINCRVIDGKELNVFKTLFNNPMFWIVFIGEMVVQQLMINASNSTLGSALLGTAPMSVNLQITCWAIGAFSLVVNVILKQIPIENFSFTRHIDLESENSDEFINKYMAKAEAGYKNKMDSIMKAGE</sequence>
<dbReference type="InterPro" id="IPR023298">
    <property type="entry name" value="ATPase_P-typ_TM_dom_sf"/>
</dbReference>
<evidence type="ECO:0000256" key="3">
    <source>
        <dbReference type="ARBA" id="ARBA00022842"/>
    </source>
</evidence>
<evidence type="ECO:0000313" key="6">
    <source>
        <dbReference type="EMBL" id="CAE0323219.1"/>
    </source>
</evidence>
<dbReference type="GO" id="GO:0046872">
    <property type="term" value="F:metal ion binding"/>
    <property type="evidence" value="ECO:0007669"/>
    <property type="project" value="UniProtKB-KW"/>
</dbReference>
<dbReference type="Pfam" id="PF00689">
    <property type="entry name" value="Cation_ATPase_C"/>
    <property type="match status" value="1"/>
</dbReference>
<dbReference type="PANTHER" id="PTHR24093">
    <property type="entry name" value="CATION TRANSPORTING ATPASE"/>
    <property type="match status" value="1"/>
</dbReference>
<reference evidence="6" key="1">
    <citation type="submission" date="2021-01" db="EMBL/GenBank/DDBJ databases">
        <authorList>
            <person name="Corre E."/>
            <person name="Pelletier E."/>
            <person name="Niang G."/>
            <person name="Scheremetjew M."/>
            <person name="Finn R."/>
            <person name="Kale V."/>
            <person name="Holt S."/>
            <person name="Cochrane G."/>
            <person name="Meng A."/>
            <person name="Brown T."/>
            <person name="Cohen L."/>
        </authorList>
    </citation>
    <scope>NUCLEOTIDE SEQUENCE</scope>
    <source>
        <strain evidence="6">S3</strain>
    </source>
</reference>
<feature type="transmembrane region" description="Helical" evidence="4">
    <location>
        <begin position="163"/>
        <end position="183"/>
    </location>
</feature>
<comment type="subcellular location">
    <subcellularLocation>
        <location evidence="1">Endomembrane system</location>
        <topology evidence="1">Multi-pass membrane protein</topology>
    </subcellularLocation>
</comment>
<gene>
    <name evidence="6" type="ORF">SINC0208_LOCUS3804</name>
</gene>
<dbReference type="EMBL" id="HBIH01009346">
    <property type="protein sequence ID" value="CAE0323219.1"/>
    <property type="molecule type" value="Transcribed_RNA"/>
</dbReference>
<feature type="transmembrane region" description="Helical" evidence="4">
    <location>
        <begin position="124"/>
        <end position="143"/>
    </location>
</feature>
<keyword evidence="4" id="KW-0812">Transmembrane</keyword>
<dbReference type="GO" id="GO:0005388">
    <property type="term" value="F:P-type calcium transporter activity"/>
    <property type="evidence" value="ECO:0007669"/>
    <property type="project" value="TreeGrafter"/>
</dbReference>
<dbReference type="Gene3D" id="1.20.1110.10">
    <property type="entry name" value="Calcium-transporting ATPase, transmembrane domain"/>
    <property type="match status" value="1"/>
</dbReference>
<evidence type="ECO:0000256" key="1">
    <source>
        <dbReference type="ARBA" id="ARBA00004127"/>
    </source>
</evidence>
<evidence type="ECO:0000256" key="4">
    <source>
        <dbReference type="SAM" id="Phobius"/>
    </source>
</evidence>
<accession>A0A7S3IHV2</accession>
<dbReference type="PANTHER" id="PTHR24093:SF369">
    <property type="entry name" value="CALCIUM-TRANSPORTING ATPASE"/>
    <property type="match status" value="1"/>
</dbReference>
<feature type="domain" description="Cation-transporting P-type ATPase C-terminal" evidence="5">
    <location>
        <begin position="1"/>
        <end position="186"/>
    </location>
</feature>
<keyword evidence="4" id="KW-1133">Transmembrane helix</keyword>
<proteinExistence type="predicted"/>
<evidence type="ECO:0000259" key="5">
    <source>
        <dbReference type="Pfam" id="PF00689"/>
    </source>
</evidence>
<keyword evidence="3" id="KW-0460">Magnesium</keyword>
<keyword evidence="2" id="KW-0479">Metal-binding</keyword>
<feature type="transmembrane region" description="Helical" evidence="4">
    <location>
        <begin position="86"/>
        <end position="104"/>
    </location>
</feature>